<dbReference type="Proteomes" id="UP000799421">
    <property type="component" value="Unassembled WGS sequence"/>
</dbReference>
<feature type="transmembrane region" description="Helical" evidence="2">
    <location>
        <begin position="35"/>
        <end position="54"/>
    </location>
</feature>
<keyword evidence="2" id="KW-0472">Membrane</keyword>
<accession>A0A6A7BSA2</accession>
<keyword evidence="2" id="KW-1133">Transmembrane helix</keyword>
<keyword evidence="4" id="KW-1185">Reference proteome</keyword>
<evidence type="ECO:0000313" key="3">
    <source>
        <dbReference type="EMBL" id="KAF2857388.1"/>
    </source>
</evidence>
<gene>
    <name evidence="3" type="ORF">K470DRAFT_176742</name>
</gene>
<evidence type="ECO:0000256" key="1">
    <source>
        <dbReference type="SAM" id="MobiDB-lite"/>
    </source>
</evidence>
<name>A0A6A7BSA2_9PEZI</name>
<dbReference type="EMBL" id="MU006046">
    <property type="protein sequence ID" value="KAF2857388.1"/>
    <property type="molecule type" value="Genomic_DNA"/>
</dbReference>
<proteinExistence type="predicted"/>
<organism evidence="3 4">
    <name type="scientific">Piedraia hortae CBS 480.64</name>
    <dbReference type="NCBI Taxonomy" id="1314780"/>
    <lineage>
        <taxon>Eukaryota</taxon>
        <taxon>Fungi</taxon>
        <taxon>Dikarya</taxon>
        <taxon>Ascomycota</taxon>
        <taxon>Pezizomycotina</taxon>
        <taxon>Dothideomycetes</taxon>
        <taxon>Dothideomycetidae</taxon>
        <taxon>Capnodiales</taxon>
        <taxon>Piedraiaceae</taxon>
        <taxon>Piedraia</taxon>
    </lineage>
</organism>
<protein>
    <submittedName>
        <fullName evidence="3">Uncharacterized protein</fullName>
    </submittedName>
</protein>
<evidence type="ECO:0000313" key="4">
    <source>
        <dbReference type="Proteomes" id="UP000799421"/>
    </source>
</evidence>
<dbReference type="AlphaFoldDB" id="A0A6A7BSA2"/>
<reference evidence="3" key="1">
    <citation type="journal article" date="2020" name="Stud. Mycol.">
        <title>101 Dothideomycetes genomes: a test case for predicting lifestyles and emergence of pathogens.</title>
        <authorList>
            <person name="Haridas S."/>
            <person name="Albert R."/>
            <person name="Binder M."/>
            <person name="Bloem J."/>
            <person name="Labutti K."/>
            <person name="Salamov A."/>
            <person name="Andreopoulos B."/>
            <person name="Baker S."/>
            <person name="Barry K."/>
            <person name="Bills G."/>
            <person name="Bluhm B."/>
            <person name="Cannon C."/>
            <person name="Castanera R."/>
            <person name="Culley D."/>
            <person name="Daum C."/>
            <person name="Ezra D."/>
            <person name="Gonzalez J."/>
            <person name="Henrissat B."/>
            <person name="Kuo A."/>
            <person name="Liang C."/>
            <person name="Lipzen A."/>
            <person name="Lutzoni F."/>
            <person name="Magnuson J."/>
            <person name="Mondo S."/>
            <person name="Nolan M."/>
            <person name="Ohm R."/>
            <person name="Pangilinan J."/>
            <person name="Park H.-J."/>
            <person name="Ramirez L."/>
            <person name="Alfaro M."/>
            <person name="Sun H."/>
            <person name="Tritt A."/>
            <person name="Yoshinaga Y."/>
            <person name="Zwiers L.-H."/>
            <person name="Turgeon B."/>
            <person name="Goodwin S."/>
            <person name="Spatafora J."/>
            <person name="Crous P."/>
            <person name="Grigoriev I."/>
        </authorList>
    </citation>
    <scope>NUCLEOTIDE SEQUENCE</scope>
    <source>
        <strain evidence="3">CBS 480.64</strain>
    </source>
</reference>
<feature type="region of interest" description="Disordered" evidence="1">
    <location>
        <begin position="87"/>
        <end position="107"/>
    </location>
</feature>
<sequence>MAKISLSCGFCELAGGTSRASIGARRRWRIDFRGVCAWPSVLPLWLVHWMGWFFNRVRWLGVRGGGLYPISQLGFSCLSRPGDRRCSGRGPASRLPRHMRGVGARMS</sequence>
<keyword evidence="2" id="KW-0812">Transmembrane</keyword>
<evidence type="ECO:0000256" key="2">
    <source>
        <dbReference type="SAM" id="Phobius"/>
    </source>
</evidence>